<protein>
    <recommendedName>
        <fullName evidence="3">CCZ1/INTU/HSP4 first Longin domain-containing protein</fullName>
    </recommendedName>
</protein>
<evidence type="ECO:0000256" key="1">
    <source>
        <dbReference type="ARBA" id="ARBA00005352"/>
    </source>
</evidence>
<reference evidence="4" key="2">
    <citation type="submission" date="2020-02" db="EMBL/GenBank/DDBJ databases">
        <authorList>
            <person name="Gilchrist C.L.M."/>
            <person name="Chooi Y.-H."/>
        </authorList>
    </citation>
    <scope>NUCLEOTIDE SEQUENCE</scope>
    <source>
        <strain evidence="4">MST-FP2251</strain>
    </source>
</reference>
<dbReference type="EMBL" id="VCAU01000229">
    <property type="protein sequence ID" value="KAF9882729.1"/>
    <property type="molecule type" value="Genomic_DNA"/>
</dbReference>
<evidence type="ECO:0000256" key="2">
    <source>
        <dbReference type="SAM" id="MobiDB-lite"/>
    </source>
</evidence>
<accession>A0AAD4CA88</accession>
<dbReference type="Proteomes" id="UP001194746">
    <property type="component" value="Unassembled WGS sequence"/>
</dbReference>
<dbReference type="GO" id="GO:0016192">
    <property type="term" value="P:vesicle-mediated transport"/>
    <property type="evidence" value="ECO:0007669"/>
    <property type="project" value="InterPro"/>
</dbReference>
<dbReference type="InterPro" id="IPR013176">
    <property type="entry name" value="Ccz1"/>
</dbReference>
<proteinExistence type="inferred from homology"/>
<organism evidence="4 5">
    <name type="scientific">Aspergillus nanangensis</name>
    <dbReference type="NCBI Taxonomy" id="2582783"/>
    <lineage>
        <taxon>Eukaryota</taxon>
        <taxon>Fungi</taxon>
        <taxon>Dikarya</taxon>
        <taxon>Ascomycota</taxon>
        <taxon>Pezizomycotina</taxon>
        <taxon>Eurotiomycetes</taxon>
        <taxon>Eurotiomycetidae</taxon>
        <taxon>Eurotiales</taxon>
        <taxon>Aspergillaceae</taxon>
        <taxon>Aspergillus</taxon>
        <taxon>Aspergillus subgen. Circumdati</taxon>
    </lineage>
</organism>
<dbReference type="PANTHER" id="PTHR13056:SF0">
    <property type="entry name" value="VACUOLAR FUSION PROTEIN CCZ1 HOMOLOG-RELATED"/>
    <property type="match status" value="1"/>
</dbReference>
<name>A0AAD4CA88_ASPNN</name>
<keyword evidence="5" id="KW-1185">Reference proteome</keyword>
<dbReference type="Pfam" id="PF19031">
    <property type="entry name" value="Intu_longin_1"/>
    <property type="match status" value="1"/>
</dbReference>
<reference evidence="4" key="1">
    <citation type="journal article" date="2019" name="Beilstein J. Org. Chem.">
        <title>Nanangenines: drimane sesquiterpenoids as the dominant metabolite cohort of a novel Australian fungus, Aspergillus nanangensis.</title>
        <authorList>
            <person name="Lacey H.J."/>
            <person name="Gilchrist C.L.M."/>
            <person name="Crombie A."/>
            <person name="Kalaitzis J.A."/>
            <person name="Vuong D."/>
            <person name="Rutledge P.J."/>
            <person name="Turner P."/>
            <person name="Pitt J.I."/>
            <person name="Lacey E."/>
            <person name="Chooi Y.H."/>
            <person name="Piggott A.M."/>
        </authorList>
    </citation>
    <scope>NUCLEOTIDE SEQUENCE</scope>
    <source>
        <strain evidence="4">MST-FP2251</strain>
    </source>
</reference>
<comment type="caution">
    <text evidence="4">The sequence shown here is derived from an EMBL/GenBank/DDBJ whole genome shotgun (WGS) entry which is preliminary data.</text>
</comment>
<dbReference type="GO" id="GO:0035658">
    <property type="term" value="C:Mon1-Ccz1 complex"/>
    <property type="evidence" value="ECO:0007669"/>
    <property type="project" value="InterPro"/>
</dbReference>
<comment type="similarity">
    <text evidence="1">Belongs to the CCZ1 family.</text>
</comment>
<evidence type="ECO:0000313" key="5">
    <source>
        <dbReference type="Proteomes" id="UP001194746"/>
    </source>
</evidence>
<evidence type="ECO:0000259" key="3">
    <source>
        <dbReference type="Pfam" id="PF19031"/>
    </source>
</evidence>
<feature type="compositionally biased region" description="Low complexity" evidence="2">
    <location>
        <begin position="390"/>
        <end position="402"/>
    </location>
</feature>
<dbReference type="PANTHER" id="PTHR13056">
    <property type="entry name" value="VACUOLAR FUSION PROTEIN CCZ1 HOMOLOG-RELATED"/>
    <property type="match status" value="1"/>
</dbReference>
<evidence type="ECO:0000313" key="4">
    <source>
        <dbReference type="EMBL" id="KAF9882729.1"/>
    </source>
</evidence>
<feature type="compositionally biased region" description="Basic and acidic residues" evidence="2">
    <location>
        <begin position="441"/>
        <end position="454"/>
    </location>
</feature>
<gene>
    <name evidence="4" type="ORF">FE257_005347</name>
</gene>
<dbReference type="InterPro" id="IPR043987">
    <property type="entry name" value="CCZ1/INTU/HSP4_longin_1"/>
</dbReference>
<feature type="compositionally biased region" description="Basic residues" evidence="2">
    <location>
        <begin position="329"/>
        <end position="341"/>
    </location>
</feature>
<feature type="region of interest" description="Disordered" evidence="2">
    <location>
        <begin position="739"/>
        <end position="772"/>
    </location>
</feature>
<feature type="region of interest" description="Disordered" evidence="2">
    <location>
        <begin position="322"/>
        <end position="410"/>
    </location>
</feature>
<feature type="domain" description="CCZ1/INTU/HSP4 first Longin" evidence="3">
    <location>
        <begin position="15"/>
        <end position="118"/>
    </location>
</feature>
<dbReference type="AlphaFoldDB" id="A0AAD4CA88"/>
<feature type="region of interest" description="Disordered" evidence="2">
    <location>
        <begin position="429"/>
        <end position="462"/>
    </location>
</feature>
<sequence>MPESDTTSVIPAQLSFLTVYNPLLGPTDETIQDQVVFYTSRPDRLRQRVVPTAEDDTKEPSDEWNQRLRQIGLAQGMVSFARNFSQGQAVDYIETEKSQIVLHELEKDWWILSSVGLTRLPTEPSKQNASDTPHYLYSSREMTPPEVLIQQLRRAHAIFLLHHDFTLDALLQRIGRSAFCTLLDNFWSRFAWNWEVLLSGNPAVDMYNGIKLSAGGELGIGVGEEEWGSGEREVLEDFVTRTDGLVDLVVSRFGEPYTAGEDTSADLQEQPNGNQWLGLDAYPRPSDGVIFSGVGAISRPSVVHISQWMEWIYRYGVDAYGVSEDPTSPRRRQRRRRQRGRPGKDATPPVEPSDGTEAVSPDRGFSPGIPRPLVVGVPASSQPPPGSDGQGSSYKSSESSPARSERGNDWMGFKTDTFVKYLTLGYGSSWGASSESPSPHPRVEALKQEDRPTGESKQTGPSEAIAHEIETEASTPKVASSPKKHGKFLIGLVDDISNPNRQSLEEPTGDNNSAGGRKDVISKRIVYLRLSDWEQDATDTIQLRAVVYVHQPFIYTFLFKPDTPSLADPSLYHSIHHQLGPLHTPLGNSTSPATAAARITISEKTLDINQRFPSKNQPVYDLVYDPSNLTIRSSIPNIPDLGVYPLETVGARDPSSSSWTRVESLNIHHRLIGTYVETRSRPLELERTSKTSRGWWIVWVRMSDETTEDPPQSNLSLSSTVNDDDLRQEAFLIRKASDHIPPASHGRNSSGTQFFRDLGGAGLSSSRTDTGPGKLVEGLGLDARRYIENLLSLNR</sequence>